<evidence type="ECO:0000259" key="2">
    <source>
        <dbReference type="Pfam" id="PF14016"/>
    </source>
</evidence>
<feature type="region of interest" description="Disordered" evidence="1">
    <location>
        <begin position="60"/>
        <end position="99"/>
    </location>
</feature>
<feature type="domain" description="DUF4232" evidence="2">
    <location>
        <begin position="100"/>
        <end position="227"/>
    </location>
</feature>
<feature type="compositionally biased region" description="Low complexity" evidence="1">
    <location>
        <begin position="60"/>
        <end position="88"/>
    </location>
</feature>
<dbReference type="OrthoDB" id="3480105at2"/>
<accession>A0A2V4N164</accession>
<evidence type="ECO:0000313" key="3">
    <source>
        <dbReference type="EMBL" id="PYC77613.1"/>
    </source>
</evidence>
<proteinExistence type="predicted"/>
<dbReference type="Proteomes" id="UP000248039">
    <property type="component" value="Unassembled WGS sequence"/>
</dbReference>
<evidence type="ECO:0000256" key="1">
    <source>
        <dbReference type="SAM" id="MobiDB-lite"/>
    </source>
</evidence>
<dbReference type="Pfam" id="PF14016">
    <property type="entry name" value="DUF4232"/>
    <property type="match status" value="1"/>
</dbReference>
<name>A0A2V4N164_9ACTN</name>
<evidence type="ECO:0000313" key="4">
    <source>
        <dbReference type="Proteomes" id="UP000248039"/>
    </source>
</evidence>
<gene>
    <name evidence="3" type="ORF">C7C46_18445</name>
</gene>
<organism evidence="3 4">
    <name type="scientific">Streptomyces tateyamensis</name>
    <dbReference type="NCBI Taxonomy" id="565073"/>
    <lineage>
        <taxon>Bacteria</taxon>
        <taxon>Bacillati</taxon>
        <taxon>Actinomycetota</taxon>
        <taxon>Actinomycetes</taxon>
        <taxon>Kitasatosporales</taxon>
        <taxon>Streptomycetaceae</taxon>
        <taxon>Streptomyces</taxon>
    </lineage>
</organism>
<keyword evidence="4" id="KW-1185">Reference proteome</keyword>
<dbReference type="InterPro" id="IPR025326">
    <property type="entry name" value="DUF4232"/>
</dbReference>
<dbReference type="AlphaFoldDB" id="A0A2V4N164"/>
<reference evidence="3 4" key="1">
    <citation type="submission" date="2018-03" db="EMBL/GenBank/DDBJ databases">
        <title>Bioinformatic expansion and discovery of thiopeptide antibiotics.</title>
        <authorList>
            <person name="Schwalen C.J."/>
            <person name="Hudson G.A."/>
            <person name="Mitchell D.A."/>
        </authorList>
    </citation>
    <scope>NUCLEOTIDE SEQUENCE [LARGE SCALE GENOMIC DNA]</scope>
    <source>
        <strain evidence="3 4">ATCC 21389</strain>
    </source>
</reference>
<sequence>MLLPSTDTGGRTAGPGRDVLIDGRAERLGRGAIMRWSRGAAAAATVAVLALGAVACNDEAPAAPAPSSTAGRPSAAGATGSARPTGSAEPTASAQAGGRCHTGELTVDIQIQPDLVDSAMVLLTNKGSRTCTVQGYLGYDGLEASDRPLKLATNRVAHPGAPVAVTLKPGTTAFSGLKWASCDKASPTCPSVATIVVTPPDETTRLTARVLGTDGKPLTEQMLAVSPAGFTVGSLQPSNQGVVFP</sequence>
<comment type="caution">
    <text evidence="3">The sequence shown here is derived from an EMBL/GenBank/DDBJ whole genome shotgun (WGS) entry which is preliminary data.</text>
</comment>
<dbReference type="EMBL" id="PYBW01000058">
    <property type="protein sequence ID" value="PYC77613.1"/>
    <property type="molecule type" value="Genomic_DNA"/>
</dbReference>
<protein>
    <recommendedName>
        <fullName evidence="2">DUF4232 domain-containing protein</fullName>
    </recommendedName>
</protein>